<evidence type="ECO:0000313" key="3">
    <source>
        <dbReference type="Proteomes" id="UP000306229"/>
    </source>
</evidence>
<dbReference type="InterPro" id="IPR024775">
    <property type="entry name" value="DinB-like"/>
</dbReference>
<reference evidence="2 3" key="1">
    <citation type="submission" date="2019-05" db="EMBL/GenBank/DDBJ databases">
        <title>Algicella ahnfeltiae gen. nov., sp. nov., a novel marine bacterium of the family Flavobacteriaceae isolated from a red alga.</title>
        <authorList>
            <person name="Nedashkovskaya O.I."/>
            <person name="Kukhlevskiy A.D."/>
            <person name="Kim S.-G."/>
            <person name="Zhukova N.V."/>
            <person name="Mikhailov V.V."/>
        </authorList>
    </citation>
    <scope>NUCLEOTIDE SEQUENCE [LARGE SCALE GENOMIC DNA]</scope>
    <source>
        <strain evidence="2 3">10Alg115</strain>
    </source>
</reference>
<dbReference type="Proteomes" id="UP000306229">
    <property type="component" value="Chromosome"/>
</dbReference>
<evidence type="ECO:0000259" key="1">
    <source>
        <dbReference type="Pfam" id="PF12867"/>
    </source>
</evidence>
<gene>
    <name evidence="2" type="ORF">FF125_14910</name>
</gene>
<accession>A0A5B7TYB2</accession>
<evidence type="ECO:0000313" key="2">
    <source>
        <dbReference type="EMBL" id="QCX39672.1"/>
    </source>
</evidence>
<proteinExistence type="predicted"/>
<dbReference type="Pfam" id="PF12867">
    <property type="entry name" value="DinB_2"/>
    <property type="match status" value="1"/>
</dbReference>
<dbReference type="SUPFAM" id="SSF109854">
    <property type="entry name" value="DinB/YfiT-like putative metalloenzymes"/>
    <property type="match status" value="1"/>
</dbReference>
<dbReference type="KEGG" id="fbe:FF125_14910"/>
<dbReference type="Gene3D" id="1.20.120.450">
    <property type="entry name" value="dinb family like domain"/>
    <property type="match status" value="1"/>
</dbReference>
<name>A0A5B7TYB2_9FLAO</name>
<dbReference type="OrthoDB" id="9793216at2"/>
<feature type="domain" description="DinB-like" evidence="1">
    <location>
        <begin position="31"/>
        <end position="166"/>
    </location>
</feature>
<keyword evidence="3" id="KW-1185">Reference proteome</keyword>
<dbReference type="EMBL" id="CP040749">
    <property type="protein sequence ID" value="QCX39672.1"/>
    <property type="molecule type" value="Genomic_DNA"/>
</dbReference>
<sequence>MLELSKSEYASFFQPYVDILDGNSKGIIYNLEDSLNRTLLVLENISEAKQSFRYAEGKWTIKELVQHVIDSERVFGYRALTFGRNDTTHLPGFDENDFVKYSNANDRSYAEMLEELKVVRLSTILLFKSFNATDFVKAGIASGKSISIKALGYIISGHLLHHLKIIEERYLI</sequence>
<organism evidence="2 3">
    <name type="scientific">Aureibaculum algae</name>
    <dbReference type="NCBI Taxonomy" id="2584122"/>
    <lineage>
        <taxon>Bacteria</taxon>
        <taxon>Pseudomonadati</taxon>
        <taxon>Bacteroidota</taxon>
        <taxon>Flavobacteriia</taxon>
        <taxon>Flavobacteriales</taxon>
        <taxon>Flavobacteriaceae</taxon>
        <taxon>Aureibaculum</taxon>
    </lineage>
</organism>
<dbReference type="AlphaFoldDB" id="A0A5B7TYB2"/>
<protein>
    <submittedName>
        <fullName evidence="2">DinB family protein</fullName>
    </submittedName>
</protein>
<dbReference type="RefSeq" id="WP_138950513.1">
    <property type="nucleotide sequence ID" value="NZ_CP040749.1"/>
</dbReference>
<dbReference type="InterPro" id="IPR034660">
    <property type="entry name" value="DinB/YfiT-like"/>
</dbReference>